<sequence length="365" mass="42934">MGQYKICVYAISKNEEKFVDRWMDSVGEADLVIVVDTGSTDRTVEKLRERGAAVYEEKIVPWRFDEARNRALAHVPDDVDICVSIDLDEIHEPGWRKVLESAWSPEYTRARYPYIWNHRSDGAPDQKYEREKIHRRHDFHWIRPVHEILEYTGEGGENEVWIEELVLHHYPDLSKPRSQYLPLLELSVKENPFDDRAMFWLGREYLYYREYESAIETLKRYLKLPTARWGEERSAAMRLIAQSYESLRDGRAATTWLFRAVEECPTVREPYLAFARLAYGEKNWPLVYTMVRSALSITRKSGSYLTEPECWGAEPYDLGAVSAYYLGLYEKAQNLAEKACKMRPADERLKSNLELIRRKVQEQAD</sequence>
<accession>A0A928KSX0</accession>
<dbReference type="Gene3D" id="1.25.40.10">
    <property type="entry name" value="Tetratricopeptide repeat domain"/>
    <property type="match status" value="1"/>
</dbReference>
<comment type="caution">
    <text evidence="3">The sequence shown here is derived from an EMBL/GenBank/DDBJ whole genome shotgun (WGS) entry which is preliminary data.</text>
</comment>
<reference evidence="3" key="1">
    <citation type="submission" date="2019-04" db="EMBL/GenBank/DDBJ databases">
        <title>Evolution of Biomass-Degrading Anaerobic Consortia Revealed by Metagenomics.</title>
        <authorList>
            <person name="Peng X."/>
        </authorList>
    </citation>
    <scope>NUCLEOTIDE SEQUENCE</scope>
    <source>
        <strain evidence="3">SIG551</strain>
    </source>
</reference>
<gene>
    <name evidence="3" type="ORF">E7512_10280</name>
</gene>
<proteinExistence type="predicted"/>
<evidence type="ECO:0000313" key="4">
    <source>
        <dbReference type="Proteomes" id="UP000754750"/>
    </source>
</evidence>
<dbReference type="PANTHER" id="PTHR43630:SF2">
    <property type="entry name" value="GLYCOSYLTRANSFERASE"/>
    <property type="match status" value="1"/>
</dbReference>
<dbReference type="Gene3D" id="3.90.550.10">
    <property type="entry name" value="Spore Coat Polysaccharide Biosynthesis Protein SpsA, Chain A"/>
    <property type="match status" value="1"/>
</dbReference>
<dbReference type="SUPFAM" id="SSF53448">
    <property type="entry name" value="Nucleotide-diphospho-sugar transferases"/>
    <property type="match status" value="1"/>
</dbReference>
<dbReference type="SUPFAM" id="SSF48452">
    <property type="entry name" value="TPR-like"/>
    <property type="match status" value="1"/>
</dbReference>
<evidence type="ECO:0000313" key="3">
    <source>
        <dbReference type="EMBL" id="MBE6833945.1"/>
    </source>
</evidence>
<dbReference type="EMBL" id="SVNY01000005">
    <property type="protein sequence ID" value="MBE6833945.1"/>
    <property type="molecule type" value="Genomic_DNA"/>
</dbReference>
<name>A0A928KSX0_9FIRM</name>
<dbReference type="RefSeq" id="WP_326840602.1">
    <property type="nucleotide sequence ID" value="NZ_SVNY01000005.1"/>
</dbReference>
<dbReference type="InterPro" id="IPR001173">
    <property type="entry name" value="Glyco_trans_2-like"/>
</dbReference>
<feature type="repeat" description="TPR" evidence="1">
    <location>
        <begin position="195"/>
        <end position="228"/>
    </location>
</feature>
<protein>
    <submittedName>
        <fullName evidence="3">Glycosyltransferase</fullName>
    </submittedName>
</protein>
<evidence type="ECO:0000256" key="1">
    <source>
        <dbReference type="PROSITE-ProRule" id="PRU00339"/>
    </source>
</evidence>
<feature type="domain" description="Glycosyltransferase 2-like" evidence="2">
    <location>
        <begin position="11"/>
        <end position="100"/>
    </location>
</feature>
<dbReference type="Pfam" id="PF00535">
    <property type="entry name" value="Glycos_transf_2"/>
    <property type="match status" value="1"/>
</dbReference>
<evidence type="ECO:0000259" key="2">
    <source>
        <dbReference type="Pfam" id="PF00535"/>
    </source>
</evidence>
<dbReference type="InterPro" id="IPR019734">
    <property type="entry name" value="TPR_rpt"/>
</dbReference>
<dbReference type="InterPro" id="IPR011990">
    <property type="entry name" value="TPR-like_helical_dom_sf"/>
</dbReference>
<organism evidence="3 4">
    <name type="scientific">Faecalispora sporosphaeroides</name>
    <dbReference type="NCBI Taxonomy" id="1549"/>
    <lineage>
        <taxon>Bacteria</taxon>
        <taxon>Bacillati</taxon>
        <taxon>Bacillota</taxon>
        <taxon>Clostridia</taxon>
        <taxon>Eubacteriales</taxon>
        <taxon>Oscillospiraceae</taxon>
        <taxon>Faecalispora</taxon>
    </lineage>
</organism>
<dbReference type="PANTHER" id="PTHR43630">
    <property type="entry name" value="POLY-BETA-1,6-N-ACETYL-D-GLUCOSAMINE SYNTHASE"/>
    <property type="match status" value="1"/>
</dbReference>
<dbReference type="PROSITE" id="PS50005">
    <property type="entry name" value="TPR"/>
    <property type="match status" value="1"/>
</dbReference>
<dbReference type="AlphaFoldDB" id="A0A928KSX0"/>
<keyword evidence="1" id="KW-0802">TPR repeat</keyword>
<dbReference type="Proteomes" id="UP000754750">
    <property type="component" value="Unassembled WGS sequence"/>
</dbReference>
<dbReference type="InterPro" id="IPR029044">
    <property type="entry name" value="Nucleotide-diphossugar_trans"/>
</dbReference>